<dbReference type="PROSITE" id="PS51257">
    <property type="entry name" value="PROKAR_LIPOPROTEIN"/>
    <property type="match status" value="1"/>
</dbReference>
<sequence length="234" mass="27017">MKNALYFFCIFLLIVSCKEKNKNSSLENVVENNHNKNCENTIDYGDRTFCLPMIEGYTEAYKNPAFKKRADAFEDKQNVTLAYYVTNELYSKADILDTISYDDFYKVYVSKMAKNYAMTQTEMSEVMNAMTGGMLEKTVDDLKKEGTLTNKLSINNPVLVNKFKPHYDALGAIVLMEMFSEYETKTLALSMNTILVKNRLVFVAHYLDYKDEDTFNTLKKNTENFIATFIEANK</sequence>
<gene>
    <name evidence="1" type="ORF">RM538_08805</name>
</gene>
<comment type="caution">
    <text evidence="1">The sequence shown here is derived from an EMBL/GenBank/DDBJ whole genome shotgun (WGS) entry which is preliminary data.</text>
</comment>
<evidence type="ECO:0008006" key="3">
    <source>
        <dbReference type="Google" id="ProtNLM"/>
    </source>
</evidence>
<reference evidence="1 2" key="1">
    <citation type="submission" date="2023-09" db="EMBL/GenBank/DDBJ databases">
        <authorList>
            <person name="Rey-Velasco X."/>
        </authorList>
    </citation>
    <scope>NUCLEOTIDE SEQUENCE [LARGE SCALE GENOMIC DNA]</scope>
    <source>
        <strain evidence="1 2">W242</strain>
    </source>
</reference>
<organism evidence="1 2">
    <name type="scientific">Patiriisocius hiemis</name>
    <dbReference type="NCBI Taxonomy" id="3075604"/>
    <lineage>
        <taxon>Bacteria</taxon>
        <taxon>Pseudomonadati</taxon>
        <taxon>Bacteroidota</taxon>
        <taxon>Flavobacteriia</taxon>
        <taxon>Flavobacteriales</taxon>
        <taxon>Flavobacteriaceae</taxon>
        <taxon>Patiriisocius</taxon>
    </lineage>
</organism>
<accession>A0ABU2YD61</accession>
<proteinExistence type="predicted"/>
<dbReference type="RefSeq" id="WP_311333053.1">
    <property type="nucleotide sequence ID" value="NZ_JAVRHZ010000004.1"/>
</dbReference>
<dbReference type="Proteomes" id="UP001254488">
    <property type="component" value="Unassembled WGS sequence"/>
</dbReference>
<evidence type="ECO:0000313" key="1">
    <source>
        <dbReference type="EMBL" id="MDT0556101.1"/>
    </source>
</evidence>
<keyword evidence="2" id="KW-1185">Reference proteome</keyword>
<protein>
    <recommendedName>
        <fullName evidence="3">DUF4919 domain-containing protein</fullName>
    </recommendedName>
</protein>
<evidence type="ECO:0000313" key="2">
    <source>
        <dbReference type="Proteomes" id="UP001254488"/>
    </source>
</evidence>
<dbReference type="EMBL" id="JAVRHZ010000004">
    <property type="protein sequence ID" value="MDT0556101.1"/>
    <property type="molecule type" value="Genomic_DNA"/>
</dbReference>
<name>A0ABU2YD61_9FLAO</name>